<dbReference type="PANTHER" id="PTHR35332">
    <property type="entry name" value="REGULATION OF ENOLASE PROTEIN 1"/>
    <property type="match status" value="1"/>
</dbReference>
<dbReference type="InterPro" id="IPR009784">
    <property type="entry name" value="DUF1349"/>
</dbReference>
<dbReference type="PANTHER" id="PTHR35332:SF2">
    <property type="entry name" value="REGULATION OF ENOLASE PROTEIN 1"/>
    <property type="match status" value="1"/>
</dbReference>
<comment type="caution">
    <text evidence="1">The sequence shown here is derived from an EMBL/GenBank/DDBJ whole genome shotgun (WGS) entry which is preliminary data.</text>
</comment>
<reference evidence="1" key="1">
    <citation type="journal article" date="2023" name="Mol. Phylogenet. Evol.">
        <title>Genome-scale phylogeny and comparative genomics of the fungal order Sordariales.</title>
        <authorList>
            <person name="Hensen N."/>
            <person name="Bonometti L."/>
            <person name="Westerberg I."/>
            <person name="Brannstrom I.O."/>
            <person name="Guillou S."/>
            <person name="Cros-Aarteil S."/>
            <person name="Calhoun S."/>
            <person name="Haridas S."/>
            <person name="Kuo A."/>
            <person name="Mondo S."/>
            <person name="Pangilinan J."/>
            <person name="Riley R."/>
            <person name="LaButti K."/>
            <person name="Andreopoulos B."/>
            <person name="Lipzen A."/>
            <person name="Chen C."/>
            <person name="Yan M."/>
            <person name="Daum C."/>
            <person name="Ng V."/>
            <person name="Clum A."/>
            <person name="Steindorff A."/>
            <person name="Ohm R.A."/>
            <person name="Martin F."/>
            <person name="Silar P."/>
            <person name="Natvig D.O."/>
            <person name="Lalanne C."/>
            <person name="Gautier V."/>
            <person name="Ament-Velasquez S.L."/>
            <person name="Kruys A."/>
            <person name="Hutchinson M.I."/>
            <person name="Powell A.J."/>
            <person name="Barry K."/>
            <person name="Miller A.N."/>
            <person name="Grigoriev I.V."/>
            <person name="Debuchy R."/>
            <person name="Gladieux P."/>
            <person name="Hiltunen Thoren M."/>
            <person name="Johannesson H."/>
        </authorList>
    </citation>
    <scope>NUCLEOTIDE SEQUENCE</scope>
    <source>
        <strain evidence="1">SMH4131-1</strain>
    </source>
</reference>
<evidence type="ECO:0000313" key="1">
    <source>
        <dbReference type="EMBL" id="KAK3323845.1"/>
    </source>
</evidence>
<dbReference type="AlphaFoldDB" id="A0AAE0IEV6"/>
<dbReference type="Pfam" id="PF07081">
    <property type="entry name" value="DUF1349"/>
    <property type="match status" value="1"/>
</dbReference>
<evidence type="ECO:0000313" key="2">
    <source>
        <dbReference type="Proteomes" id="UP001286456"/>
    </source>
</evidence>
<dbReference type="Gene3D" id="2.60.120.200">
    <property type="match status" value="1"/>
</dbReference>
<gene>
    <name evidence="1" type="ORF">B0T19DRAFT_214696</name>
</gene>
<proteinExistence type="predicted"/>
<reference evidence="1" key="2">
    <citation type="submission" date="2023-06" db="EMBL/GenBank/DDBJ databases">
        <authorList>
            <consortium name="Lawrence Berkeley National Laboratory"/>
            <person name="Haridas S."/>
            <person name="Hensen N."/>
            <person name="Bonometti L."/>
            <person name="Westerberg I."/>
            <person name="Brannstrom I.O."/>
            <person name="Guillou S."/>
            <person name="Cros-Aarteil S."/>
            <person name="Calhoun S."/>
            <person name="Kuo A."/>
            <person name="Mondo S."/>
            <person name="Pangilinan J."/>
            <person name="Riley R."/>
            <person name="Labutti K."/>
            <person name="Andreopoulos B."/>
            <person name="Lipzen A."/>
            <person name="Chen C."/>
            <person name="Yanf M."/>
            <person name="Daum C."/>
            <person name="Ng V."/>
            <person name="Clum A."/>
            <person name="Steindorff A."/>
            <person name="Ohm R."/>
            <person name="Martin F."/>
            <person name="Silar P."/>
            <person name="Natvig D."/>
            <person name="Lalanne C."/>
            <person name="Gautier V."/>
            <person name="Ament-Velasquez S.L."/>
            <person name="Kruys A."/>
            <person name="Hutchinson M.I."/>
            <person name="Powell A.J."/>
            <person name="Barry K."/>
            <person name="Miller A.N."/>
            <person name="Grigoriev I.V."/>
            <person name="Debuchy R."/>
            <person name="Gladieux P."/>
            <person name="Thoren M.H."/>
            <person name="Johannesson H."/>
        </authorList>
    </citation>
    <scope>NUCLEOTIDE SEQUENCE</scope>
    <source>
        <strain evidence="1">SMH4131-1</strain>
    </source>
</reference>
<accession>A0AAE0IEV6</accession>
<protein>
    <submittedName>
        <fullName evidence="1">Uncharacterized protein</fullName>
    </submittedName>
</protein>
<name>A0AAE0IEV6_9PEZI</name>
<sequence length="210" mass="23353">MSSIFTITAAPDTDIWRKPPHTDVFNAATAPSPSTKTKGPLPSFLSAKASFSFPWTEQYDQAGLLLSFRPLHSPNTITSPTKWIKTGIEFYNGQPQLSTVACDRWADWSVSPLATVDAAEPSKTETSWTTILIEKEVNFNETNERGSSLWVYHVLEGGEKVALREICWVYGDDNDGVEWELEVLAMAARPAKNATTGLEVQVRDMEVKWA</sequence>
<dbReference type="Proteomes" id="UP001286456">
    <property type="component" value="Unassembled WGS sequence"/>
</dbReference>
<keyword evidence="2" id="KW-1185">Reference proteome</keyword>
<organism evidence="1 2">
    <name type="scientific">Cercophora scortea</name>
    <dbReference type="NCBI Taxonomy" id="314031"/>
    <lineage>
        <taxon>Eukaryota</taxon>
        <taxon>Fungi</taxon>
        <taxon>Dikarya</taxon>
        <taxon>Ascomycota</taxon>
        <taxon>Pezizomycotina</taxon>
        <taxon>Sordariomycetes</taxon>
        <taxon>Sordariomycetidae</taxon>
        <taxon>Sordariales</taxon>
        <taxon>Lasiosphaeriaceae</taxon>
        <taxon>Cercophora</taxon>
    </lineage>
</organism>
<dbReference type="EMBL" id="JAUEPO010000004">
    <property type="protein sequence ID" value="KAK3323845.1"/>
    <property type="molecule type" value="Genomic_DNA"/>
</dbReference>